<evidence type="ECO:0000313" key="2">
    <source>
        <dbReference type="EMBL" id="PZW42197.1"/>
    </source>
</evidence>
<feature type="chain" id="PRO_5016159386" evidence="1">
    <location>
        <begin position="26"/>
        <end position="230"/>
    </location>
</feature>
<feature type="signal peptide" evidence="1">
    <location>
        <begin position="1"/>
        <end position="25"/>
    </location>
</feature>
<keyword evidence="3" id="KW-1185">Reference proteome</keyword>
<comment type="caution">
    <text evidence="2">The sequence shown here is derived from an EMBL/GenBank/DDBJ whole genome shotgun (WGS) entry which is preliminary data.</text>
</comment>
<evidence type="ECO:0000256" key="1">
    <source>
        <dbReference type="SAM" id="SignalP"/>
    </source>
</evidence>
<gene>
    <name evidence="2" type="ORF">C8P66_11989</name>
</gene>
<dbReference type="EMBL" id="QKYU01000019">
    <property type="protein sequence ID" value="PZW42197.1"/>
    <property type="molecule type" value="Genomic_DNA"/>
</dbReference>
<dbReference type="Proteomes" id="UP000249688">
    <property type="component" value="Unassembled WGS sequence"/>
</dbReference>
<dbReference type="AlphaFoldDB" id="A0A2W7IRX5"/>
<organism evidence="2 3">
    <name type="scientific">Humitalea rosea</name>
    <dbReference type="NCBI Taxonomy" id="990373"/>
    <lineage>
        <taxon>Bacteria</taxon>
        <taxon>Pseudomonadati</taxon>
        <taxon>Pseudomonadota</taxon>
        <taxon>Alphaproteobacteria</taxon>
        <taxon>Acetobacterales</taxon>
        <taxon>Roseomonadaceae</taxon>
        <taxon>Humitalea</taxon>
    </lineage>
</organism>
<evidence type="ECO:0000313" key="3">
    <source>
        <dbReference type="Proteomes" id="UP000249688"/>
    </source>
</evidence>
<protein>
    <submittedName>
        <fullName evidence="2">Uncharacterized protein</fullName>
    </submittedName>
</protein>
<sequence>MDHIGRGLATAVVLAGLAAPVVTLAQALPPPVATAAPAPSGYSQTGIAAEATAENAVLARENGRAAASRSAWARLAAEMGLPPATDSQIEQMIDSVIVEQERTTRTSYTGRLTVNFNPRRVQAFAGRGPSSPPDPTLAGTPAYVPAASYLEVTTQYSGMQEWLELRRRLLASASVSQVDVLTISVDRARLRLGLRVPAAQVAQDLVPAGLSLAPGGRPGDGWRVGLAGRR</sequence>
<proteinExistence type="predicted"/>
<name>A0A2W7IRX5_9PROT</name>
<keyword evidence="1" id="KW-0732">Signal</keyword>
<reference evidence="2 3" key="1">
    <citation type="submission" date="2018-06" db="EMBL/GenBank/DDBJ databases">
        <title>Genomic Encyclopedia of Archaeal and Bacterial Type Strains, Phase II (KMG-II): from individual species to whole genera.</title>
        <authorList>
            <person name="Goeker M."/>
        </authorList>
    </citation>
    <scope>NUCLEOTIDE SEQUENCE [LARGE SCALE GENOMIC DNA]</scope>
    <source>
        <strain evidence="2 3">DSM 24525</strain>
    </source>
</reference>
<accession>A0A2W7IRX5</accession>